<protein>
    <submittedName>
        <fullName evidence="2">Uncharacterized protein</fullName>
    </submittedName>
</protein>
<dbReference type="AlphaFoldDB" id="A0A1D2A6U5"/>
<accession>A0A1D2A6U5</accession>
<reference evidence="2" key="1">
    <citation type="submission" date="2015-08" db="EMBL/GenBank/DDBJ databases">
        <authorList>
            <person name="Babu N.S."/>
            <person name="Beckwith C.J."/>
            <person name="Beseler K.G."/>
            <person name="Brison A."/>
            <person name="Carone J.V."/>
            <person name="Caskin T.P."/>
            <person name="Diamond M."/>
            <person name="Durham M.E."/>
            <person name="Foxe J.M."/>
            <person name="Go M."/>
            <person name="Henderson B.A."/>
            <person name="Jones I.B."/>
            <person name="McGettigan J.A."/>
            <person name="Micheletti S.J."/>
            <person name="Nasrallah M.E."/>
            <person name="Ortiz D."/>
            <person name="Piller C.R."/>
            <person name="Privatt S.R."/>
            <person name="Schneider S.L."/>
            <person name="Sharp S."/>
            <person name="Smith T.C."/>
            <person name="Stanton J.D."/>
            <person name="Ullery H.E."/>
            <person name="Wilson R.J."/>
            <person name="Serrano M.G."/>
            <person name="Buck G."/>
            <person name="Lee V."/>
            <person name="Wang Y."/>
            <person name="Carvalho R."/>
            <person name="Voegtly L."/>
            <person name="Shi R."/>
            <person name="Duckworth R."/>
            <person name="Johnson A."/>
            <person name="Loviza R."/>
            <person name="Walstead R."/>
            <person name="Shah Z."/>
            <person name="Kiflezghi M."/>
            <person name="Wade K."/>
            <person name="Ball S.L."/>
            <person name="Bradley K.W."/>
            <person name="Asai D.J."/>
            <person name="Bowman C.A."/>
            <person name="Russell D.A."/>
            <person name="Pope W.H."/>
            <person name="Jacobs-Sera D."/>
            <person name="Hendrix R.W."/>
            <person name="Hatfull G.F."/>
        </authorList>
    </citation>
    <scope>NUCLEOTIDE SEQUENCE</scope>
</reference>
<organism evidence="2">
    <name type="scientific">Auxenochlorella protothecoides</name>
    <name type="common">Green microalga</name>
    <name type="synonym">Chlorella protothecoides</name>
    <dbReference type="NCBI Taxonomy" id="3075"/>
    <lineage>
        <taxon>Eukaryota</taxon>
        <taxon>Viridiplantae</taxon>
        <taxon>Chlorophyta</taxon>
        <taxon>core chlorophytes</taxon>
        <taxon>Trebouxiophyceae</taxon>
        <taxon>Chlorellales</taxon>
        <taxon>Chlorellaceae</taxon>
        <taxon>Auxenochlorella</taxon>
    </lineage>
</organism>
<dbReference type="EMBL" id="GDKF01003683">
    <property type="protein sequence ID" value="JAT74939.1"/>
    <property type="molecule type" value="Transcribed_RNA"/>
</dbReference>
<proteinExistence type="predicted"/>
<feature type="region of interest" description="Disordered" evidence="1">
    <location>
        <begin position="206"/>
        <end position="245"/>
    </location>
</feature>
<feature type="region of interest" description="Disordered" evidence="1">
    <location>
        <begin position="136"/>
        <end position="157"/>
    </location>
</feature>
<sequence>MERLCVAEVDMTTCVCRRTLSEKPISIVTRSRDRSPLAGCLTHGQQMEPVNGALVENRDPNLPNSADWTTTVTLPERPTIIRVPLRPPSTPVTVRHCAEARFPEEPPGSPVIYVAWCGRYTHGGFEPGTVAAAHEAGATHTPCPDAEPAAQRCPASPPSPSLSDLCLELLASPPSPPPEGMQGCLLTLDLEAGGWGSWQPGATLGPADLALGRPGQHRQDTPLSPFSSSLRGLPTLCPDMPELGL</sequence>
<gene>
    <name evidence="2" type="ORF">g.42172</name>
</gene>
<evidence type="ECO:0000256" key="1">
    <source>
        <dbReference type="SAM" id="MobiDB-lite"/>
    </source>
</evidence>
<evidence type="ECO:0000313" key="2">
    <source>
        <dbReference type="EMBL" id="JAT74939.1"/>
    </source>
</evidence>
<feature type="compositionally biased region" description="Polar residues" evidence="1">
    <location>
        <begin position="221"/>
        <end position="230"/>
    </location>
</feature>
<name>A0A1D2A6U5_AUXPR</name>